<dbReference type="Proteomes" id="UP000196536">
    <property type="component" value="Unassembled WGS sequence"/>
</dbReference>
<dbReference type="RefSeq" id="WP_087619826.1">
    <property type="nucleotide sequence ID" value="NZ_NEXX01000001.1"/>
</dbReference>
<gene>
    <name evidence="2" type="ORF">CAP51_06135</name>
</gene>
<dbReference type="Pfam" id="PF03551">
    <property type="entry name" value="PadR"/>
    <property type="match status" value="1"/>
</dbReference>
<dbReference type="Gene3D" id="1.10.10.10">
    <property type="entry name" value="Winged helix-like DNA-binding domain superfamily/Winged helix DNA-binding domain"/>
    <property type="match status" value="1"/>
</dbReference>
<protein>
    <submittedName>
        <fullName evidence="2">PadR family transcriptional regulator</fullName>
    </submittedName>
</protein>
<proteinExistence type="predicted"/>
<dbReference type="OrthoDB" id="9814826at2"/>
<dbReference type="InterPro" id="IPR036388">
    <property type="entry name" value="WH-like_DNA-bd_sf"/>
</dbReference>
<organism evidence="2 3">
    <name type="scientific">Acinetobacter populi</name>
    <dbReference type="NCBI Taxonomy" id="1582270"/>
    <lineage>
        <taxon>Bacteria</taxon>
        <taxon>Pseudomonadati</taxon>
        <taxon>Pseudomonadota</taxon>
        <taxon>Gammaproteobacteria</taxon>
        <taxon>Moraxellales</taxon>
        <taxon>Moraxellaceae</taxon>
        <taxon>Acinetobacter</taxon>
    </lineage>
</organism>
<dbReference type="SUPFAM" id="SSF46785">
    <property type="entry name" value="Winged helix' DNA-binding domain"/>
    <property type="match status" value="1"/>
</dbReference>
<dbReference type="AlphaFoldDB" id="A0A1Z9Z3Z8"/>
<accession>A0A1Z9Z3Z8</accession>
<keyword evidence="3" id="KW-1185">Reference proteome</keyword>
<dbReference type="PANTHER" id="PTHR43252:SF7">
    <property type="entry name" value="TRANSCRIPTIONAL REGULATOR YQJI"/>
    <property type="match status" value="1"/>
</dbReference>
<comment type="caution">
    <text evidence="2">The sequence shown here is derived from an EMBL/GenBank/DDBJ whole genome shotgun (WGS) entry which is preliminary data.</text>
</comment>
<dbReference type="EMBL" id="NEXX01000001">
    <property type="protein sequence ID" value="OUY09170.1"/>
    <property type="molecule type" value="Genomic_DNA"/>
</dbReference>
<name>A0A1Z9Z3Z8_9GAMM</name>
<dbReference type="InterPro" id="IPR036390">
    <property type="entry name" value="WH_DNA-bd_sf"/>
</dbReference>
<dbReference type="PANTHER" id="PTHR43252">
    <property type="entry name" value="TRANSCRIPTIONAL REGULATOR YQJI"/>
    <property type="match status" value="1"/>
</dbReference>
<sequence length="174" mass="19884">MKPYRKHSFGEEKDNQYRGGRRSRLFEAGRIKLLVLYLIEQQPKHGYEVIKAISDLVGGGYIPSAGTIYPTLNALEEAGLIITPDAEAEPKQYQITEAGQLHLQQQQDLVKKLLEKLQMKRSFQENDQYRDIHRAMENLKTALRLQLASTDIEQEKIHSIAEKIDQVAVAIGRL</sequence>
<dbReference type="InterPro" id="IPR005149">
    <property type="entry name" value="Tscrpt_reg_PadR_N"/>
</dbReference>
<evidence type="ECO:0000313" key="2">
    <source>
        <dbReference type="EMBL" id="OUY09170.1"/>
    </source>
</evidence>
<reference evidence="2 3" key="1">
    <citation type="submission" date="2017-05" db="EMBL/GenBank/DDBJ databases">
        <title>Acinetobacter populi ANC 5415 (= PBJ7), whole genome shotgun sequencing project.</title>
        <authorList>
            <person name="Nemec A."/>
            <person name="Radolfova-Krizova L."/>
        </authorList>
    </citation>
    <scope>NUCLEOTIDE SEQUENCE [LARGE SCALE GENOMIC DNA]</scope>
    <source>
        <strain evidence="2 3">PBJ7</strain>
    </source>
</reference>
<feature type="domain" description="Transcription regulator PadR N-terminal" evidence="1">
    <location>
        <begin position="35"/>
        <end position="104"/>
    </location>
</feature>
<evidence type="ECO:0000313" key="3">
    <source>
        <dbReference type="Proteomes" id="UP000196536"/>
    </source>
</evidence>
<evidence type="ECO:0000259" key="1">
    <source>
        <dbReference type="Pfam" id="PF03551"/>
    </source>
</evidence>